<keyword evidence="3" id="KW-1185">Reference proteome</keyword>
<dbReference type="AlphaFoldDB" id="A0ABD3Q6A9"/>
<evidence type="ECO:0000313" key="3">
    <source>
        <dbReference type="Proteomes" id="UP001516023"/>
    </source>
</evidence>
<proteinExistence type="predicted"/>
<sequence>MVVIWQRAKKTKVSYYFVLALALLPCWSNGFPSTKHVYRRNMPRQQQSIDYYFSAPNQSRCVVFLNEDVNDEHEDTESGTNDKKPITDQSTSYTWEELQSDPELSRIELESSIRRKNAMLLPQRISQAVSTLAWGFVIVGILLNQLGYAYIRDPSGGIGVGTLK</sequence>
<dbReference type="EMBL" id="JABMIG020000067">
    <property type="protein sequence ID" value="KAL3795890.1"/>
    <property type="molecule type" value="Genomic_DNA"/>
</dbReference>
<evidence type="ECO:0000256" key="1">
    <source>
        <dbReference type="SAM" id="MobiDB-lite"/>
    </source>
</evidence>
<protein>
    <submittedName>
        <fullName evidence="2">Uncharacterized protein</fullName>
    </submittedName>
</protein>
<accession>A0ABD3Q6A9</accession>
<comment type="caution">
    <text evidence="2">The sequence shown here is derived from an EMBL/GenBank/DDBJ whole genome shotgun (WGS) entry which is preliminary data.</text>
</comment>
<gene>
    <name evidence="2" type="ORF">HJC23_002161</name>
</gene>
<dbReference type="Proteomes" id="UP001516023">
    <property type="component" value="Unassembled WGS sequence"/>
</dbReference>
<evidence type="ECO:0000313" key="2">
    <source>
        <dbReference type="EMBL" id="KAL3795890.1"/>
    </source>
</evidence>
<name>A0ABD3Q6A9_9STRA</name>
<feature type="region of interest" description="Disordered" evidence="1">
    <location>
        <begin position="72"/>
        <end position="92"/>
    </location>
</feature>
<reference evidence="2 3" key="1">
    <citation type="journal article" date="2020" name="G3 (Bethesda)">
        <title>Improved Reference Genome for Cyclotella cryptica CCMP332, a Model for Cell Wall Morphogenesis, Salinity Adaptation, and Lipid Production in Diatoms (Bacillariophyta).</title>
        <authorList>
            <person name="Roberts W.R."/>
            <person name="Downey K.M."/>
            <person name="Ruck E.C."/>
            <person name="Traller J.C."/>
            <person name="Alverson A.J."/>
        </authorList>
    </citation>
    <scope>NUCLEOTIDE SEQUENCE [LARGE SCALE GENOMIC DNA]</scope>
    <source>
        <strain evidence="2 3">CCMP332</strain>
    </source>
</reference>
<organism evidence="2 3">
    <name type="scientific">Cyclotella cryptica</name>
    <dbReference type="NCBI Taxonomy" id="29204"/>
    <lineage>
        <taxon>Eukaryota</taxon>
        <taxon>Sar</taxon>
        <taxon>Stramenopiles</taxon>
        <taxon>Ochrophyta</taxon>
        <taxon>Bacillariophyta</taxon>
        <taxon>Coscinodiscophyceae</taxon>
        <taxon>Thalassiosirophycidae</taxon>
        <taxon>Stephanodiscales</taxon>
        <taxon>Stephanodiscaceae</taxon>
        <taxon>Cyclotella</taxon>
    </lineage>
</organism>